<reference evidence="2" key="2">
    <citation type="submission" date="2021-04" db="EMBL/GenBank/DDBJ databases">
        <title>Taxonomy of Flavobacteriaceae bacterium ZY171143.</title>
        <authorList>
            <person name="Li F."/>
        </authorList>
    </citation>
    <scope>NUCLEOTIDE SEQUENCE [LARGE SCALE GENOMIC DNA]</scope>
    <source>
        <strain evidence="2">ZY171143</strain>
    </source>
</reference>
<dbReference type="Proteomes" id="UP000672011">
    <property type="component" value="Chromosome"/>
</dbReference>
<protein>
    <submittedName>
        <fullName evidence="1">Uncharacterized protein</fullName>
    </submittedName>
</protein>
<organism evidence="1 2">
    <name type="scientific">Faecalibacter bovis</name>
    <dbReference type="NCBI Taxonomy" id="2898187"/>
    <lineage>
        <taxon>Bacteria</taxon>
        <taxon>Pseudomonadati</taxon>
        <taxon>Bacteroidota</taxon>
        <taxon>Flavobacteriia</taxon>
        <taxon>Flavobacteriales</taxon>
        <taxon>Weeksellaceae</taxon>
        <taxon>Faecalibacter</taxon>
    </lineage>
</organism>
<sequence>MSITVTRLTDKQYIINGKTVLKEKGKWNPQTEPLTDEEMKKFKQHLNTIQWNSKFGFTPVNK</sequence>
<name>A0ABX7XDM4_9FLAO</name>
<proteinExistence type="predicted"/>
<gene>
    <name evidence="1" type="ORF">J9309_01400</name>
</gene>
<dbReference type="RefSeq" id="WP_230476671.1">
    <property type="nucleotide sequence ID" value="NZ_CP072842.1"/>
</dbReference>
<keyword evidence="2" id="KW-1185">Reference proteome</keyword>
<accession>A0ABX7XDM4</accession>
<evidence type="ECO:0000313" key="1">
    <source>
        <dbReference type="EMBL" id="QTV06031.1"/>
    </source>
</evidence>
<reference evidence="1 2" key="1">
    <citation type="journal article" date="2021" name="Int. J. Syst. Evol. Microbiol.">
        <title>Faecalibacter bovis sp. nov., isolated from cow faeces.</title>
        <authorList>
            <person name="Li F."/>
            <person name="Zhao W."/>
            <person name="Hong Q."/>
            <person name="Shao Q."/>
            <person name="Song J."/>
            <person name="Yang S."/>
        </authorList>
    </citation>
    <scope>NUCLEOTIDE SEQUENCE [LARGE SCALE GENOMIC DNA]</scope>
    <source>
        <strain evidence="1 2">ZY171143</strain>
    </source>
</reference>
<evidence type="ECO:0000313" key="2">
    <source>
        <dbReference type="Proteomes" id="UP000672011"/>
    </source>
</evidence>
<dbReference type="EMBL" id="CP072842">
    <property type="protein sequence ID" value="QTV06031.1"/>
    <property type="molecule type" value="Genomic_DNA"/>
</dbReference>